<dbReference type="GO" id="GO:0016491">
    <property type="term" value="F:oxidoreductase activity"/>
    <property type="evidence" value="ECO:0007669"/>
    <property type="project" value="UniProtKB-KW"/>
</dbReference>
<accession>A0A4R6RRK6</accession>
<keyword evidence="7" id="KW-1133">Transmembrane helix</keyword>
<keyword evidence="9" id="KW-0413">Isomerase</keyword>
<keyword evidence="4" id="KW-1015">Disulfide bond</keyword>
<evidence type="ECO:0000256" key="1">
    <source>
        <dbReference type="ARBA" id="ARBA00005791"/>
    </source>
</evidence>
<sequence length="267" mass="28688">MGGAQRNERRKRQTEQRPGAVVAAARQAPADRTRIIVVIIAVVVVGAALIAFAVISNNKKNKTEGQAIAPQTSAASVSIPAKREGGTVLVGKDSAKVTVDVYEDFLCPFCGKFEQTYHQQIDQKVQAGELRVRYHMLPLLNEKSDPPGYSLDAANAALLAADAGKFVEFHNSLYAAGTQPEEGSRGYDDDQLIKLGKDIGITSPAFAAGIKSNKYDNLLNAELEKAEKTPYLQQDYGNGQVGFGTPTVASGQKIVDISDPNWLNLLS</sequence>
<keyword evidence="2" id="KW-0732">Signal</keyword>
<feature type="region of interest" description="Disordered" evidence="6">
    <location>
        <begin position="1"/>
        <end position="24"/>
    </location>
</feature>
<evidence type="ECO:0000313" key="9">
    <source>
        <dbReference type="EMBL" id="TDP88847.1"/>
    </source>
</evidence>
<keyword evidence="7" id="KW-0472">Membrane</keyword>
<comment type="caution">
    <text evidence="9">The sequence shown here is derived from an EMBL/GenBank/DDBJ whole genome shotgun (WGS) entry which is preliminary data.</text>
</comment>
<dbReference type="SUPFAM" id="SSF52833">
    <property type="entry name" value="Thioredoxin-like"/>
    <property type="match status" value="1"/>
</dbReference>
<evidence type="ECO:0000256" key="5">
    <source>
        <dbReference type="ARBA" id="ARBA00023284"/>
    </source>
</evidence>
<dbReference type="AlphaFoldDB" id="A0A4R6RRK6"/>
<dbReference type="PANTHER" id="PTHR13887">
    <property type="entry name" value="GLUTATHIONE S-TRANSFERASE KAPPA"/>
    <property type="match status" value="1"/>
</dbReference>
<organism evidence="9 10">
    <name type="scientific">Labedaea rhizosphaerae</name>
    <dbReference type="NCBI Taxonomy" id="598644"/>
    <lineage>
        <taxon>Bacteria</taxon>
        <taxon>Bacillati</taxon>
        <taxon>Actinomycetota</taxon>
        <taxon>Actinomycetes</taxon>
        <taxon>Pseudonocardiales</taxon>
        <taxon>Pseudonocardiaceae</taxon>
        <taxon>Labedaea</taxon>
    </lineage>
</organism>
<dbReference type="Gene3D" id="3.40.30.10">
    <property type="entry name" value="Glutaredoxin"/>
    <property type="match status" value="1"/>
</dbReference>
<dbReference type="Pfam" id="PF13462">
    <property type="entry name" value="Thioredoxin_4"/>
    <property type="match status" value="1"/>
</dbReference>
<comment type="similarity">
    <text evidence="1">Belongs to the thioredoxin family. DsbA subfamily.</text>
</comment>
<evidence type="ECO:0000256" key="2">
    <source>
        <dbReference type="ARBA" id="ARBA00022729"/>
    </source>
</evidence>
<dbReference type="RefSeq" id="WP_133854522.1">
    <property type="nucleotide sequence ID" value="NZ_SNXZ01000018.1"/>
</dbReference>
<protein>
    <submittedName>
        <fullName evidence="9">Protein-disulfide isomerase</fullName>
    </submittedName>
</protein>
<evidence type="ECO:0000256" key="3">
    <source>
        <dbReference type="ARBA" id="ARBA00023002"/>
    </source>
</evidence>
<dbReference type="InterPro" id="IPR036249">
    <property type="entry name" value="Thioredoxin-like_sf"/>
</dbReference>
<keyword evidence="10" id="KW-1185">Reference proteome</keyword>
<keyword evidence="7" id="KW-0812">Transmembrane</keyword>
<feature type="transmembrane region" description="Helical" evidence="7">
    <location>
        <begin position="35"/>
        <end position="55"/>
    </location>
</feature>
<keyword evidence="5" id="KW-0676">Redox-active center</keyword>
<dbReference type="Proteomes" id="UP000295444">
    <property type="component" value="Unassembled WGS sequence"/>
</dbReference>
<evidence type="ECO:0000256" key="4">
    <source>
        <dbReference type="ARBA" id="ARBA00023157"/>
    </source>
</evidence>
<feature type="domain" description="Thioredoxin-like fold" evidence="8">
    <location>
        <begin position="85"/>
        <end position="228"/>
    </location>
</feature>
<dbReference type="PANTHER" id="PTHR13887:SF14">
    <property type="entry name" value="DISULFIDE BOND FORMATION PROTEIN D"/>
    <property type="match status" value="1"/>
</dbReference>
<evidence type="ECO:0000313" key="10">
    <source>
        <dbReference type="Proteomes" id="UP000295444"/>
    </source>
</evidence>
<dbReference type="OrthoDB" id="117402at2"/>
<dbReference type="InterPro" id="IPR012336">
    <property type="entry name" value="Thioredoxin-like_fold"/>
</dbReference>
<reference evidence="9 10" key="1">
    <citation type="submission" date="2019-03" db="EMBL/GenBank/DDBJ databases">
        <title>Genomic Encyclopedia of Type Strains, Phase IV (KMG-IV): sequencing the most valuable type-strain genomes for metagenomic binning, comparative biology and taxonomic classification.</title>
        <authorList>
            <person name="Goeker M."/>
        </authorList>
    </citation>
    <scope>NUCLEOTIDE SEQUENCE [LARGE SCALE GENOMIC DNA]</scope>
    <source>
        <strain evidence="9 10">DSM 45361</strain>
    </source>
</reference>
<proteinExistence type="inferred from homology"/>
<dbReference type="EMBL" id="SNXZ01000018">
    <property type="protein sequence ID" value="TDP88847.1"/>
    <property type="molecule type" value="Genomic_DNA"/>
</dbReference>
<evidence type="ECO:0000256" key="7">
    <source>
        <dbReference type="SAM" id="Phobius"/>
    </source>
</evidence>
<evidence type="ECO:0000259" key="8">
    <source>
        <dbReference type="Pfam" id="PF13462"/>
    </source>
</evidence>
<keyword evidence="3" id="KW-0560">Oxidoreductase</keyword>
<gene>
    <name evidence="9" type="ORF">EV186_1182</name>
</gene>
<dbReference type="GO" id="GO:0016853">
    <property type="term" value="F:isomerase activity"/>
    <property type="evidence" value="ECO:0007669"/>
    <property type="project" value="UniProtKB-KW"/>
</dbReference>
<evidence type="ECO:0000256" key="6">
    <source>
        <dbReference type="SAM" id="MobiDB-lite"/>
    </source>
</evidence>
<name>A0A4R6RRK6_LABRH</name>